<dbReference type="AlphaFoldDB" id="U7QET1"/>
<protein>
    <submittedName>
        <fullName evidence="1">Uncharacterized protein</fullName>
    </submittedName>
</protein>
<sequence length="58" mass="6216">MFQSPCGEFSFGKTLTFSPQTMSSAFQSPCGEFSFGKYPPNSSSLVTTLSVSIPLRGI</sequence>
<keyword evidence="2" id="KW-1185">Reference proteome</keyword>
<dbReference type="Proteomes" id="UP000017127">
    <property type="component" value="Unassembled WGS sequence"/>
</dbReference>
<name>U7QET1_9CYAN</name>
<dbReference type="EMBL" id="AUZM01000036">
    <property type="protein sequence ID" value="ERT06444.1"/>
    <property type="molecule type" value="Genomic_DNA"/>
</dbReference>
<accession>U7QET1</accession>
<reference evidence="1 2" key="1">
    <citation type="journal article" date="2013" name="Front. Microbiol.">
        <title>Comparative genomic analyses of the cyanobacterium, Lyngbya aestuarii BL J, a powerful hydrogen producer.</title>
        <authorList>
            <person name="Kothari A."/>
            <person name="Vaughn M."/>
            <person name="Garcia-Pichel F."/>
        </authorList>
    </citation>
    <scope>NUCLEOTIDE SEQUENCE [LARGE SCALE GENOMIC DNA]</scope>
    <source>
        <strain evidence="1 2">BL J</strain>
    </source>
</reference>
<organism evidence="1 2">
    <name type="scientific">Lyngbya aestuarii BL J</name>
    <dbReference type="NCBI Taxonomy" id="1348334"/>
    <lineage>
        <taxon>Bacteria</taxon>
        <taxon>Bacillati</taxon>
        <taxon>Cyanobacteriota</taxon>
        <taxon>Cyanophyceae</taxon>
        <taxon>Oscillatoriophycideae</taxon>
        <taxon>Oscillatoriales</taxon>
        <taxon>Microcoleaceae</taxon>
        <taxon>Lyngbya</taxon>
    </lineage>
</organism>
<evidence type="ECO:0000313" key="2">
    <source>
        <dbReference type="Proteomes" id="UP000017127"/>
    </source>
</evidence>
<evidence type="ECO:0000313" key="1">
    <source>
        <dbReference type="EMBL" id="ERT06444.1"/>
    </source>
</evidence>
<proteinExistence type="predicted"/>
<comment type="caution">
    <text evidence="1">The sequence shown here is derived from an EMBL/GenBank/DDBJ whole genome shotgun (WGS) entry which is preliminary data.</text>
</comment>
<gene>
    <name evidence="1" type="ORF">M595_3558</name>
</gene>